<protein>
    <submittedName>
        <fullName evidence="2">Uncharacterized protein</fullName>
    </submittedName>
</protein>
<feature type="region of interest" description="Disordered" evidence="1">
    <location>
        <begin position="1"/>
        <end position="25"/>
    </location>
</feature>
<feature type="compositionally biased region" description="Basic and acidic residues" evidence="1">
    <location>
        <begin position="1"/>
        <end position="11"/>
    </location>
</feature>
<gene>
    <name evidence="2" type="ORF">ACFQGO_29475</name>
</gene>
<reference evidence="3" key="1">
    <citation type="journal article" date="2019" name="Int. J. Syst. Evol. Microbiol.">
        <title>The Global Catalogue of Microorganisms (GCM) 10K type strain sequencing project: providing services to taxonomists for standard genome sequencing and annotation.</title>
        <authorList>
            <consortium name="The Broad Institute Genomics Platform"/>
            <consortium name="The Broad Institute Genome Sequencing Center for Infectious Disease"/>
            <person name="Wu L."/>
            <person name="Ma J."/>
        </authorList>
    </citation>
    <scope>NUCLEOTIDE SEQUENCE [LARGE SCALE GENOMIC DNA]</scope>
    <source>
        <strain evidence="3">JCM 9918</strain>
    </source>
</reference>
<dbReference type="EMBL" id="JBHSNZ010000025">
    <property type="protein sequence ID" value="MFC5811588.1"/>
    <property type="molecule type" value="Genomic_DNA"/>
</dbReference>
<keyword evidence="3" id="KW-1185">Reference proteome</keyword>
<dbReference type="RefSeq" id="WP_272173267.1">
    <property type="nucleotide sequence ID" value="NZ_JAQOSL010000092.1"/>
</dbReference>
<proteinExistence type="predicted"/>
<name>A0ABW1BEG5_9ACTN</name>
<evidence type="ECO:0000313" key="3">
    <source>
        <dbReference type="Proteomes" id="UP001596112"/>
    </source>
</evidence>
<sequence>MAHLEDPERTPPSEGYQAPFHKADRETEMRAAHDHFHARLDAEIAAGRWTPSVREKTNA</sequence>
<comment type="caution">
    <text evidence="2">The sequence shown here is derived from an EMBL/GenBank/DDBJ whole genome shotgun (WGS) entry which is preliminary data.</text>
</comment>
<dbReference type="Proteomes" id="UP001596112">
    <property type="component" value="Unassembled WGS sequence"/>
</dbReference>
<organism evidence="2 3">
    <name type="scientific">Streptomyces heilongjiangensis</name>
    <dbReference type="NCBI Taxonomy" id="945052"/>
    <lineage>
        <taxon>Bacteria</taxon>
        <taxon>Bacillati</taxon>
        <taxon>Actinomycetota</taxon>
        <taxon>Actinomycetes</taxon>
        <taxon>Kitasatosporales</taxon>
        <taxon>Streptomycetaceae</taxon>
        <taxon>Streptomyces</taxon>
    </lineage>
</organism>
<evidence type="ECO:0000313" key="2">
    <source>
        <dbReference type="EMBL" id="MFC5811588.1"/>
    </source>
</evidence>
<accession>A0ABW1BEG5</accession>
<evidence type="ECO:0000256" key="1">
    <source>
        <dbReference type="SAM" id="MobiDB-lite"/>
    </source>
</evidence>